<evidence type="ECO:0000256" key="11">
    <source>
        <dbReference type="SAM" id="MobiDB-lite"/>
    </source>
</evidence>
<gene>
    <name evidence="12" type="ORF">Lalb_Chr09g0322321</name>
</gene>
<keyword evidence="3" id="KW-0863">Zinc-finger</keyword>
<keyword evidence="5" id="KW-0805">Transcription regulation</keyword>
<dbReference type="PANTHER" id="PTHR31948">
    <property type="entry name" value="ZINC-FINGER HOMEODOMAIN PROTEIN 2"/>
    <property type="match status" value="1"/>
</dbReference>
<dbReference type="InterPro" id="IPR006455">
    <property type="entry name" value="Homeodomain_ZF_HD"/>
</dbReference>
<feature type="compositionally biased region" description="Low complexity" evidence="11">
    <location>
        <begin position="21"/>
        <end position="30"/>
    </location>
</feature>
<evidence type="ECO:0000313" key="12">
    <source>
        <dbReference type="EMBL" id="KAE9606695.1"/>
    </source>
</evidence>
<dbReference type="SUPFAM" id="SSF46689">
    <property type="entry name" value="Homeodomain-like"/>
    <property type="match status" value="1"/>
</dbReference>
<dbReference type="PROSITE" id="PS51523">
    <property type="entry name" value="ZF_HD_DIMER"/>
    <property type="match status" value="1"/>
</dbReference>
<keyword evidence="8" id="KW-0804">Transcription</keyword>
<keyword evidence="13" id="KW-1185">Reference proteome</keyword>
<keyword evidence="6 10" id="KW-0238">DNA-binding</keyword>
<protein>
    <submittedName>
        <fullName evidence="12">Putative transcription factor ZF-HD family</fullName>
    </submittedName>
</protein>
<evidence type="ECO:0000256" key="5">
    <source>
        <dbReference type="ARBA" id="ARBA00023015"/>
    </source>
</evidence>
<comment type="caution">
    <text evidence="12">The sequence shown here is derived from an EMBL/GenBank/DDBJ whole genome shotgun (WGS) entry which is preliminary data.</text>
</comment>
<dbReference type="OrthoDB" id="1910053at2759"/>
<keyword evidence="7 10" id="KW-0371">Homeobox</keyword>
<keyword evidence="2" id="KW-0479">Metal-binding</keyword>
<dbReference type="Pfam" id="PF04770">
    <property type="entry name" value="ZF-HD_dimer"/>
    <property type="match status" value="1"/>
</dbReference>
<feature type="region of interest" description="Disordered" evidence="11">
    <location>
        <begin position="1"/>
        <end position="65"/>
    </location>
</feature>
<dbReference type="EMBL" id="WOCE01000009">
    <property type="protein sequence ID" value="KAE9606695.1"/>
    <property type="molecule type" value="Genomic_DNA"/>
</dbReference>
<organism evidence="12 13">
    <name type="scientific">Lupinus albus</name>
    <name type="common">White lupine</name>
    <name type="synonym">Lupinus termis</name>
    <dbReference type="NCBI Taxonomy" id="3870"/>
    <lineage>
        <taxon>Eukaryota</taxon>
        <taxon>Viridiplantae</taxon>
        <taxon>Streptophyta</taxon>
        <taxon>Embryophyta</taxon>
        <taxon>Tracheophyta</taxon>
        <taxon>Spermatophyta</taxon>
        <taxon>Magnoliopsida</taxon>
        <taxon>eudicotyledons</taxon>
        <taxon>Gunneridae</taxon>
        <taxon>Pentapetalae</taxon>
        <taxon>rosids</taxon>
        <taxon>fabids</taxon>
        <taxon>Fabales</taxon>
        <taxon>Fabaceae</taxon>
        <taxon>Papilionoideae</taxon>
        <taxon>50 kb inversion clade</taxon>
        <taxon>genistoids sensu lato</taxon>
        <taxon>core genistoids</taxon>
        <taxon>Genisteae</taxon>
        <taxon>Lupinus</taxon>
    </lineage>
</organism>
<dbReference type="Proteomes" id="UP000447434">
    <property type="component" value="Chromosome 9"/>
</dbReference>
<evidence type="ECO:0000256" key="4">
    <source>
        <dbReference type="ARBA" id="ARBA00022833"/>
    </source>
</evidence>
<dbReference type="FunFam" id="1.10.10.60:FF:000257">
    <property type="entry name" value="Zinc-finger homeodomain protein 2"/>
    <property type="match status" value="1"/>
</dbReference>
<dbReference type="PANTHER" id="PTHR31948:SF119">
    <property type="entry name" value="ZINC-FINGER HOMEODOMAIN PROTEIN 6-LIKE"/>
    <property type="match status" value="1"/>
</dbReference>
<dbReference type="GO" id="GO:0003700">
    <property type="term" value="F:DNA-binding transcription factor activity"/>
    <property type="evidence" value="ECO:0007669"/>
    <property type="project" value="TreeGrafter"/>
</dbReference>
<dbReference type="InterPro" id="IPR001356">
    <property type="entry name" value="HD"/>
</dbReference>
<evidence type="ECO:0000256" key="10">
    <source>
        <dbReference type="PROSITE-ProRule" id="PRU00108"/>
    </source>
</evidence>
<keyword evidence="9 10" id="KW-0539">Nucleus</keyword>
<dbReference type="Gene3D" id="1.10.10.60">
    <property type="entry name" value="Homeodomain-like"/>
    <property type="match status" value="1"/>
</dbReference>
<evidence type="ECO:0000256" key="8">
    <source>
        <dbReference type="ARBA" id="ARBA00023163"/>
    </source>
</evidence>
<feature type="DNA-binding region" description="Homeobox" evidence="10">
    <location>
        <begin position="285"/>
        <end position="348"/>
    </location>
</feature>
<evidence type="ECO:0000256" key="2">
    <source>
        <dbReference type="ARBA" id="ARBA00022723"/>
    </source>
</evidence>
<dbReference type="NCBIfam" id="TIGR01566">
    <property type="entry name" value="ZF_HD_prot_N"/>
    <property type="match status" value="1"/>
</dbReference>
<evidence type="ECO:0000313" key="13">
    <source>
        <dbReference type="Proteomes" id="UP000447434"/>
    </source>
</evidence>
<dbReference type="InterPro" id="IPR009057">
    <property type="entry name" value="Homeodomain-like_sf"/>
</dbReference>
<evidence type="ECO:0000256" key="9">
    <source>
        <dbReference type="ARBA" id="ARBA00023242"/>
    </source>
</evidence>
<sequence>MRGQEDKEIEMPTTLGYNIDSSSSSSELSSPTAGERSDHQPFPSSQTPTLIFNDQPQTSHHNNHHLYSPLATTQLHQSQEPSTDPDLCSSPIVTTSITTTPIASIPIPPRAAPPQSTITATATITTLIRYRECLRNHAASMGSHVVDGCGEFMPSGEEGTPESLKCAACDCHRNFHRKETEGEPQQHASNYHNYHPNKHNTHNIIPSPSLPHHNHTHLQFHTPSSSMHQHHRFSHGVANPTSMIPPMIAFGGGGGGAAESSSEDLNMFQSNRGGEILVQPPSMSKKRFRTKFTQQQKDRMMEFAEKLGWKIQKQDEQEVQQFCSQVGVRKQVFKVWMHNNKQAMKKQQI</sequence>
<dbReference type="GO" id="GO:0008270">
    <property type="term" value="F:zinc ion binding"/>
    <property type="evidence" value="ECO:0007669"/>
    <property type="project" value="UniProtKB-KW"/>
</dbReference>
<keyword evidence="4" id="KW-0862">Zinc</keyword>
<dbReference type="GO" id="GO:0050793">
    <property type="term" value="P:regulation of developmental process"/>
    <property type="evidence" value="ECO:0007669"/>
    <property type="project" value="TreeGrafter"/>
</dbReference>
<evidence type="ECO:0000256" key="6">
    <source>
        <dbReference type="ARBA" id="ARBA00023125"/>
    </source>
</evidence>
<dbReference type="AlphaFoldDB" id="A0A6A5LM37"/>
<evidence type="ECO:0000256" key="3">
    <source>
        <dbReference type="ARBA" id="ARBA00022771"/>
    </source>
</evidence>
<feature type="compositionally biased region" description="Polar residues" evidence="11">
    <location>
        <begin position="42"/>
        <end position="60"/>
    </location>
</feature>
<evidence type="ECO:0000256" key="7">
    <source>
        <dbReference type="ARBA" id="ARBA00023155"/>
    </source>
</evidence>
<comment type="subcellular location">
    <subcellularLocation>
        <location evidence="1 10">Nucleus</location>
    </subcellularLocation>
</comment>
<proteinExistence type="predicted"/>
<reference evidence="13" key="1">
    <citation type="journal article" date="2020" name="Nat. Commun.">
        <title>Genome sequence of the cluster root forming white lupin.</title>
        <authorList>
            <person name="Hufnagel B."/>
            <person name="Marques A."/>
            <person name="Soriano A."/>
            <person name="Marques L."/>
            <person name="Divol F."/>
            <person name="Doumas P."/>
            <person name="Sallet E."/>
            <person name="Mancinotti D."/>
            <person name="Carrere S."/>
            <person name="Marande W."/>
            <person name="Arribat S."/>
            <person name="Keller J."/>
            <person name="Huneau C."/>
            <person name="Blein T."/>
            <person name="Aime D."/>
            <person name="Laguerre M."/>
            <person name="Taylor J."/>
            <person name="Schubert V."/>
            <person name="Nelson M."/>
            <person name="Geu-Flores F."/>
            <person name="Crespi M."/>
            <person name="Gallardo-Guerrero K."/>
            <person name="Delaux P.-M."/>
            <person name="Salse J."/>
            <person name="Berges H."/>
            <person name="Guyot R."/>
            <person name="Gouzy J."/>
            <person name="Peret B."/>
        </authorList>
    </citation>
    <scope>NUCLEOTIDE SEQUENCE [LARGE SCALE GENOMIC DNA]</scope>
    <source>
        <strain evidence="13">cv. Amiga</strain>
    </source>
</reference>
<name>A0A6A5LM37_LUPAL</name>
<dbReference type="GO" id="GO:0005634">
    <property type="term" value="C:nucleus"/>
    <property type="evidence" value="ECO:0007669"/>
    <property type="project" value="UniProtKB-SubCell"/>
</dbReference>
<accession>A0A6A5LM37</accession>
<evidence type="ECO:0000256" key="1">
    <source>
        <dbReference type="ARBA" id="ARBA00004123"/>
    </source>
</evidence>
<dbReference type="GO" id="GO:0000976">
    <property type="term" value="F:transcription cis-regulatory region binding"/>
    <property type="evidence" value="ECO:0007669"/>
    <property type="project" value="TreeGrafter"/>
</dbReference>
<dbReference type="PROSITE" id="PS50071">
    <property type="entry name" value="HOMEOBOX_2"/>
    <property type="match status" value="1"/>
</dbReference>
<dbReference type="InterPro" id="IPR006456">
    <property type="entry name" value="ZF_HD_homeobox_Cys/His_dimer"/>
</dbReference>
<dbReference type="NCBIfam" id="TIGR01565">
    <property type="entry name" value="homeo_ZF_HD"/>
    <property type="match status" value="1"/>
</dbReference>
<feature type="compositionally biased region" description="Basic and acidic residues" evidence="11">
    <location>
        <begin position="1"/>
        <end position="10"/>
    </location>
</feature>